<sequence length="998" mass="114274">MKRTPAKLMALLKTGLVSPLALGLLLSACSSTEPTQVKTLADLPDIERKPFQRPQVDVSTEGLINQYQALLAVSDDPNIRLYARYRLVDLGMLHQEQVLAEDANFDTASLDGLIADYQNLLDTYPDQPDNHAVLYQLAKAYDLKGDLTAAFATLTKLIQQYPDSPHVAEAQFRRGDILFSQRRYAEAEQAFSAVIKQPEASSYLLNAHYMRGWSRFKQNRYDAAQRDYLLVLDNLLEEHTDLEGLPRTKRTLANDTLRVMSLTFSYQAGGPSVKTLLDTTGARAWQHLLYQHLAEYQFGKELYQQSAETYLTYIDNHSNTLWAAQFDIRVLDIYREAGFITLIRPEKERFVILWGKRSEFWQQSNPDVREQLSPHLHQFLLELGQYYHARAQTQKQSLRTGQASASAQEQQVTAEKVYAGYRQAADWHLQFLETFPLDPKTPEIRFLMAEAHYEAQDYNEAIAAYELVAYAADGEPLTNLERSEKDYQELLAYQLVGYDATAPVAAPQMRTEAGYAALVAYQSLLALPESKALESEELQLLQLKQVRSQLRFADRFKSDSRAIQAQTLAAQSLLRLKHFDEAAEVAKRLLAWQPAPDRQQQKVGYLVLGHSAFEHQAFVEAEQAYLQALQRMDKKDGQRSDTLKKLAAAIYRQGEQAVAANDKALAVKHYLRLGEVVPESRFRENAEYDAATLLMEMEQWPEAIANLIQYAKRYPKSPLVKDIPTKLAYAYEQSGQWQQAAKQYLVLANREGDNPESQEAQRQSLLAAAEMYEKADDLPNSINTYRRYAHAYPEPIPMAMEVRNKMAEFYVRTNEPLKRNFWLKKMVQLDADAGDARTDRSRYLAAYASRDLALQQQRSFEAIKLKLPLRKSLKKKRAALDKSLSAWEQVANYQQAEYTTEATYRIAEIYATLSRDLMDSDRPKGLDELELEQYELLLEEQAYPFEEQAIEVHQANAENAWQGAYDDWVKRSFKALAELMPAQYNKPEQEVTFSDYAH</sequence>
<organism evidence="2 3">
    <name type="scientific">Corallincola platygyrae</name>
    <dbReference type="NCBI Taxonomy" id="1193278"/>
    <lineage>
        <taxon>Bacteria</taxon>
        <taxon>Pseudomonadati</taxon>
        <taxon>Pseudomonadota</taxon>
        <taxon>Gammaproteobacteria</taxon>
        <taxon>Alteromonadales</taxon>
        <taxon>Psychromonadaceae</taxon>
        <taxon>Corallincola</taxon>
    </lineage>
</organism>
<dbReference type="SMART" id="SM00028">
    <property type="entry name" value="TPR"/>
    <property type="match status" value="7"/>
</dbReference>
<dbReference type="Proteomes" id="UP001597380">
    <property type="component" value="Unassembled WGS sequence"/>
</dbReference>
<dbReference type="InterPro" id="IPR011990">
    <property type="entry name" value="TPR-like_helical_dom_sf"/>
</dbReference>
<dbReference type="PANTHER" id="PTHR37423">
    <property type="entry name" value="SOLUBLE LYTIC MUREIN TRANSGLYCOSYLASE-RELATED"/>
    <property type="match status" value="1"/>
</dbReference>
<dbReference type="SUPFAM" id="SSF48452">
    <property type="entry name" value="TPR-like"/>
    <property type="match status" value="2"/>
</dbReference>
<evidence type="ECO:0000313" key="3">
    <source>
        <dbReference type="Proteomes" id="UP001597380"/>
    </source>
</evidence>
<evidence type="ECO:0000313" key="2">
    <source>
        <dbReference type="EMBL" id="MFD2097970.1"/>
    </source>
</evidence>
<gene>
    <name evidence="2" type="ORF">ACFSJ3_18430</name>
</gene>
<keyword evidence="1" id="KW-0732">Signal</keyword>
<dbReference type="Pfam" id="PF13174">
    <property type="entry name" value="TPR_6"/>
    <property type="match status" value="1"/>
</dbReference>
<dbReference type="PROSITE" id="PS51257">
    <property type="entry name" value="PROKAR_LIPOPROTEIN"/>
    <property type="match status" value="1"/>
</dbReference>
<dbReference type="Pfam" id="PF13432">
    <property type="entry name" value="TPR_16"/>
    <property type="match status" value="2"/>
</dbReference>
<keyword evidence="3" id="KW-1185">Reference proteome</keyword>
<feature type="chain" id="PRO_5047227064" evidence="1">
    <location>
        <begin position="24"/>
        <end position="998"/>
    </location>
</feature>
<name>A0ABW4XS99_9GAMM</name>
<dbReference type="Gene3D" id="1.25.40.10">
    <property type="entry name" value="Tetratricopeptide repeat domain"/>
    <property type="match status" value="5"/>
</dbReference>
<dbReference type="EMBL" id="JBHUHT010000030">
    <property type="protein sequence ID" value="MFD2097970.1"/>
    <property type="molecule type" value="Genomic_DNA"/>
</dbReference>
<protein>
    <submittedName>
        <fullName evidence="2">Tetratricopeptide repeat protein</fullName>
    </submittedName>
</protein>
<dbReference type="PANTHER" id="PTHR37423:SF6">
    <property type="entry name" value="CELL DIVISION COORDINATOR CPOB"/>
    <property type="match status" value="1"/>
</dbReference>
<comment type="caution">
    <text evidence="2">The sequence shown here is derived from an EMBL/GenBank/DDBJ whole genome shotgun (WGS) entry which is preliminary data.</text>
</comment>
<dbReference type="RefSeq" id="WP_345340111.1">
    <property type="nucleotide sequence ID" value="NZ_BAABLI010000013.1"/>
</dbReference>
<evidence type="ECO:0000256" key="1">
    <source>
        <dbReference type="SAM" id="SignalP"/>
    </source>
</evidence>
<proteinExistence type="predicted"/>
<dbReference type="InterPro" id="IPR019734">
    <property type="entry name" value="TPR_rpt"/>
</dbReference>
<accession>A0ABW4XS99</accession>
<reference evidence="3" key="1">
    <citation type="journal article" date="2019" name="Int. J. Syst. Evol. Microbiol.">
        <title>The Global Catalogue of Microorganisms (GCM) 10K type strain sequencing project: providing services to taxonomists for standard genome sequencing and annotation.</title>
        <authorList>
            <consortium name="The Broad Institute Genomics Platform"/>
            <consortium name="The Broad Institute Genome Sequencing Center for Infectious Disease"/>
            <person name="Wu L."/>
            <person name="Ma J."/>
        </authorList>
    </citation>
    <scope>NUCLEOTIDE SEQUENCE [LARGE SCALE GENOMIC DNA]</scope>
    <source>
        <strain evidence="3">CGMCC 1.10992</strain>
    </source>
</reference>
<feature type="signal peptide" evidence="1">
    <location>
        <begin position="1"/>
        <end position="23"/>
    </location>
</feature>